<proteinExistence type="predicted"/>
<evidence type="ECO:0000313" key="2">
    <source>
        <dbReference type="EMBL" id="RXE60548.1"/>
    </source>
</evidence>
<name>A0A4Q0I844_9FIRM</name>
<accession>A0A4Q0I844</accession>
<reference evidence="3" key="1">
    <citation type="submission" date="2018-11" db="EMBL/GenBank/DDBJ databases">
        <title>Genome sequencing of a novel mesophilic and cellulolytic organism within the genus Hungateiclostridium.</title>
        <authorList>
            <person name="Rettenmaier R."/>
            <person name="Liebl W."/>
            <person name="Zverlov V."/>
        </authorList>
    </citation>
    <scope>NUCLEOTIDE SEQUENCE [LARGE SCALE GENOMIC DNA]</scope>
    <source>
        <strain evidence="3">N2K1</strain>
    </source>
</reference>
<keyword evidence="1" id="KW-0812">Transmembrane</keyword>
<evidence type="ECO:0000313" key="3">
    <source>
        <dbReference type="Proteomes" id="UP000289166"/>
    </source>
</evidence>
<dbReference type="Proteomes" id="UP000289166">
    <property type="component" value="Unassembled WGS sequence"/>
</dbReference>
<comment type="caution">
    <text evidence="2">The sequence shown here is derived from an EMBL/GenBank/DDBJ whole genome shotgun (WGS) entry which is preliminary data.</text>
</comment>
<evidence type="ECO:0000256" key="1">
    <source>
        <dbReference type="SAM" id="Phobius"/>
    </source>
</evidence>
<protein>
    <submittedName>
        <fullName evidence="2">Uncharacterized protein</fullName>
    </submittedName>
</protein>
<feature type="transmembrane region" description="Helical" evidence="1">
    <location>
        <begin position="38"/>
        <end position="57"/>
    </location>
</feature>
<sequence>MEIRKCKNKKCQRTLPKGYKHNYCENCRNERIKQIKDAGKAIAGVAAFVGGTALTILTKGKFNTKE</sequence>
<keyword evidence="1" id="KW-1133">Transmembrane helix</keyword>
<organism evidence="2 3">
    <name type="scientific">Acetivibrio mesophilus</name>
    <dbReference type="NCBI Taxonomy" id="2487273"/>
    <lineage>
        <taxon>Bacteria</taxon>
        <taxon>Bacillati</taxon>
        <taxon>Bacillota</taxon>
        <taxon>Clostridia</taxon>
        <taxon>Eubacteriales</taxon>
        <taxon>Oscillospiraceae</taxon>
        <taxon>Acetivibrio</taxon>
    </lineage>
</organism>
<keyword evidence="3" id="KW-1185">Reference proteome</keyword>
<dbReference type="EMBL" id="RLII01000001">
    <property type="protein sequence ID" value="RXE60548.1"/>
    <property type="molecule type" value="Genomic_DNA"/>
</dbReference>
<dbReference type="OrthoDB" id="2063759at2"/>
<dbReference type="RefSeq" id="WP_069194699.1">
    <property type="nucleotide sequence ID" value="NZ_RLII01000001.1"/>
</dbReference>
<dbReference type="AlphaFoldDB" id="A0A4Q0I844"/>
<keyword evidence="1" id="KW-0472">Membrane</keyword>
<gene>
    <name evidence="2" type="ORF">EFD62_01010</name>
</gene>